<dbReference type="GO" id="GO:0005829">
    <property type="term" value="C:cytosol"/>
    <property type="evidence" value="ECO:0007669"/>
    <property type="project" value="TreeGrafter"/>
</dbReference>
<feature type="transmembrane region" description="Helical" evidence="5">
    <location>
        <begin position="2214"/>
        <end position="2230"/>
    </location>
</feature>
<feature type="compositionally biased region" description="Basic and acidic residues" evidence="4">
    <location>
        <begin position="842"/>
        <end position="857"/>
    </location>
</feature>
<feature type="region of interest" description="Disordered" evidence="4">
    <location>
        <begin position="603"/>
        <end position="643"/>
    </location>
</feature>
<feature type="region of interest" description="Disordered" evidence="4">
    <location>
        <begin position="473"/>
        <end position="492"/>
    </location>
</feature>
<dbReference type="InterPro" id="IPR029299">
    <property type="entry name" value="ALMS_motif"/>
</dbReference>
<evidence type="ECO:0000256" key="4">
    <source>
        <dbReference type="SAM" id="MobiDB-lite"/>
    </source>
</evidence>
<keyword evidence="8" id="KW-1185">Reference proteome</keyword>
<dbReference type="STRING" id="84645.A0A498MVR1"/>
<dbReference type="Proteomes" id="UP000290572">
    <property type="component" value="Unassembled WGS sequence"/>
</dbReference>
<dbReference type="GO" id="GO:0005814">
    <property type="term" value="C:centriole"/>
    <property type="evidence" value="ECO:0007669"/>
    <property type="project" value="TreeGrafter"/>
</dbReference>
<feature type="compositionally biased region" description="Polar residues" evidence="4">
    <location>
        <begin position="341"/>
        <end position="360"/>
    </location>
</feature>
<name>A0A498MVR1_LABRO</name>
<sequence length="2320" mass="257962">MSHAHPISNEQVPPPVLNPPDSDTPHSNTGAEMKDQVPHLPLGRVHSLPSLSYLQKVDAWKANQSSSRSFYDNLTLQGFDGVSPKKKAQDVVSDTPNHMLSRDMRLPFGANPSSQMTQPVSSSHSRSGSPRRVDVVGSGVCRGQASESPVNRSQSHSSLSSVVTSIQRDTGTHSQQVKVTQSDDIISATRSLDYQSSLVSGGRGDGRNSLAPNMDKSSVKMSPLISLGRFSDVSSNLNMSSTLSSSQGSYHGEQSMRASVGAASSVVSLEVDNYAPYWASRPASPPHTRELNIEDRIPMYLLNLGIDQSPSTILNPFTRRGPIREPEFSPTDLCTIKGSIGTPTKSTQPSEVDSLQKETFSSSSQLSADSSASVTHRLSVHEQGQPASDRTVKKIFSQADTPPRRHSALHPSSNLQQDAPQSEGSFGPPSQLSSESVPPPGPREVVKEDDDSFVGSGTLHEIRRLLGRAESLVSGRSSLTSSPGSHRLSESDTSLVSLGRNIQGYHNDTSLSAGGTSLLLTRSSSDSALKGSFSSSQGPQQIDRTTIEPATLSLSREESLKSRDLCVTPRRAEPEGCSAADPDKAKPPTATSAMQINVPSIVGNLPQNQDQTEDPAIGSSENSSHVSAEVESMSDSSSGSSLAARVARLLQSESPVSMVTSRPSTSDPEDSRAREWILMKVSGRRCESLELNAEDRERIEDIKRELLLNTKYTKWSSDSEGSSQSSVGPESQLTKGFVRLRNMENHNSDQLQKVDPKPLGTAPFYTPAHQDLEAKVHQIALKEGLSSQPFTSITISTTRRTPSPQSPSHYTITATEDLDNIGPDHETLESTSQMRLIPNVLGREKETTREGQHREEKESEETTDDDKENIVSNDSQSVQRIPHMDYTVTGSNQILSSAVSDSTLDKKSHLSHVHLTLSPKPKHQSNPNYLSRLSSQNTSKDVPLQRSVVSNLTDEHLPSIRRISTSNHTRSYEHREPAHGQNAHLQARYPQTFAPSQRFAGTSRTLSVQAIVPALLPYKPHGSSELFYVPQADPELSPGRSDTTVESSHPGSDDAVPPHFNTDILGSRELQDNIITPKHKEGIYSKRASMKRVSSVSRNGLPESATTFAEQNDNTAPEIYVSEKNMDTVGIDEEYKDEEEHFVPLHMEADYSTDDVHLHSSIMQEPKFPLEPRHLPSQPIRKSYRGSKKEHDRTPHDVSIEISSSLDQLWQRFSEKWSMEETRPTNDGETSLLDRLERLSRLIHNTTPTDQTIQQSHSRKREYYRRCDQEDGTTEKEEQREHVQLQVAPQQAWPEHEESQERVHRYPAERDESASVETSSSLSTIDTERLLQAFGPHRVTSKGLKSSDSFLRLHNTINTQKPGRRKPRTKHVAVSVATDDVSTDDSTVSADSLSSSSSFSHHSQRGVSQNLNSKRSKVKLVNKGVQAGDLEIVINGTRRHTRDVGTIFPSPGVFKNIRSTNMPGIGIQNGFSIPTASTSKPTQSLTALKKDTNNKNIRTRYSNGVSWFVSADELKCDGRKENHPQNDSAPCPSQAWFEPYTKTQPWREMTREPLKERQNQQEQERPTESITATKTDISDKPSALVRLSLQEALELHRPEFVSRSRERMKRLGLLVEERRLQAVFNREREELFNCPAPSRPYRPGNMLNFLRSRREGRRKGDRQSTVPTASTLNSLTRKGKKDGKQESKRDKESDIERAKANAALWEARCDLTESSRVEYRETARRLNKINQQLTDLQHNTEKNTIEIIAVLRNKDVQNEEKMKETMDNADLEHKKTLARMEQKFFNNKVHLEKEAEQKIAVLAERAHNEAIIQLDDASRSTFKENVRLNKALGYHIKEVEDLRKRNAALVEENNILSLHKETSQDTSNDTVSKLTGQRSTVSELRAKVLTLEQALASMVAEFEWEKADIKQRAAVRTQASGVELDKLQKLLSIRDRELSRVKRIARSIVEQRSDMEILFHEALNHVKQEMLMHRQEAEGNRSRRMDEFLSGRKENAHIHTFNKTPHSTPTGTDEAEKGNLKKAKVNMSEMTWEQRERVLRLLFAKMNSLKSKKPIHAPALTDSDGNRCSSSPGMGDFQNFEQDFYQSGYYMDGQQEDVYGCDPAYVNPDYHEADNSAHLPDEYTTTASYTGQVYQPVAPPEQTEYMDSFEEEPPLLEELGINFDHIWQKTLTVLNPLRPADGSIMNETDLTGPVLFCIALGATLLMAGKAHFGYVYGISALGCVGIYMLLNLMSSYSVSCGCVASVLGYSLLPMVGLSAFAVLYSLQGLLGTLLALFVIGWCSLSASKIFSSTLDMSGQQLLVAYPCALLYGVFALLTVF</sequence>
<feature type="transmembrane region" description="Helical" evidence="5">
    <location>
        <begin position="2302"/>
        <end position="2319"/>
    </location>
</feature>
<feature type="region of interest" description="Disordered" evidence="4">
    <location>
        <begin position="1"/>
        <end position="35"/>
    </location>
</feature>
<dbReference type="GO" id="GO:0005813">
    <property type="term" value="C:centrosome"/>
    <property type="evidence" value="ECO:0007669"/>
    <property type="project" value="UniProtKB-SubCell"/>
</dbReference>
<comment type="subcellular location">
    <subcellularLocation>
        <location evidence="1">Cytoplasm</location>
        <location evidence="1">Cytoskeleton</location>
        <location evidence="1">Microtubule organizing center</location>
        <location evidence="1">Centrosome</location>
    </subcellularLocation>
</comment>
<evidence type="ECO:0000256" key="1">
    <source>
        <dbReference type="ARBA" id="ARBA00004300"/>
    </source>
</evidence>
<feature type="region of interest" description="Disordered" evidence="4">
    <location>
        <begin position="1654"/>
        <end position="1695"/>
    </location>
</feature>
<feature type="compositionally biased region" description="Acidic residues" evidence="4">
    <location>
        <begin position="858"/>
        <end position="867"/>
    </location>
</feature>
<feature type="domain" description="ALMS motif" evidence="6">
    <location>
        <begin position="1584"/>
        <end position="1638"/>
    </location>
</feature>
<feature type="region of interest" description="Disordered" evidence="4">
    <location>
        <begin position="1167"/>
        <end position="1195"/>
    </location>
</feature>
<dbReference type="EMBL" id="QBIY01012510">
    <property type="protein sequence ID" value="RXN24850.1"/>
    <property type="molecule type" value="Genomic_DNA"/>
</dbReference>
<feature type="compositionally biased region" description="Basic and acidic residues" evidence="4">
    <location>
        <begin position="1264"/>
        <end position="1283"/>
    </location>
</feature>
<dbReference type="GO" id="GO:0008017">
    <property type="term" value="F:microtubule binding"/>
    <property type="evidence" value="ECO:0007669"/>
    <property type="project" value="TreeGrafter"/>
</dbReference>
<feature type="compositionally biased region" description="Low complexity" evidence="4">
    <location>
        <begin position="150"/>
        <end position="165"/>
    </location>
</feature>
<reference evidence="7 8" key="1">
    <citation type="submission" date="2018-03" db="EMBL/GenBank/DDBJ databases">
        <title>Draft genome sequence of Rohu Carp (Labeo rohita).</title>
        <authorList>
            <person name="Das P."/>
            <person name="Kushwaha B."/>
            <person name="Joshi C.G."/>
            <person name="Kumar D."/>
            <person name="Nagpure N.S."/>
            <person name="Sahoo L."/>
            <person name="Das S.P."/>
            <person name="Bit A."/>
            <person name="Patnaik S."/>
            <person name="Meher P.K."/>
            <person name="Jayasankar P."/>
            <person name="Koringa P.G."/>
            <person name="Patel N.V."/>
            <person name="Hinsu A.T."/>
            <person name="Kumar R."/>
            <person name="Pandey M."/>
            <person name="Agarwal S."/>
            <person name="Srivastava S."/>
            <person name="Singh M."/>
            <person name="Iquebal M.A."/>
            <person name="Jaiswal S."/>
            <person name="Angadi U.B."/>
            <person name="Kumar N."/>
            <person name="Raza M."/>
            <person name="Shah T.M."/>
            <person name="Rai A."/>
            <person name="Jena J.K."/>
        </authorList>
    </citation>
    <scope>NUCLEOTIDE SEQUENCE [LARGE SCALE GENOMIC DNA]</scope>
    <source>
        <strain evidence="7">DASCIFA01</strain>
        <tissue evidence="7">Testis</tissue>
    </source>
</reference>
<feature type="transmembrane region" description="Helical" evidence="5">
    <location>
        <begin position="2269"/>
        <end position="2290"/>
    </location>
</feature>
<feature type="compositionally biased region" description="Low complexity" evidence="4">
    <location>
        <begin position="626"/>
        <end position="643"/>
    </location>
</feature>
<dbReference type="PANTHER" id="PTHR21553:SF36">
    <property type="entry name" value="ALMS1 CENTROSOME AND BASAL BODY-ASSOCIATED PROTEIN-RELATED"/>
    <property type="match status" value="1"/>
</dbReference>
<evidence type="ECO:0000259" key="6">
    <source>
        <dbReference type="Pfam" id="PF15309"/>
    </source>
</evidence>
<keyword evidence="2" id="KW-0963">Cytoplasm</keyword>
<evidence type="ECO:0000313" key="7">
    <source>
        <dbReference type="EMBL" id="RXN24850.1"/>
    </source>
</evidence>
<feature type="compositionally biased region" description="Basic residues" evidence="4">
    <location>
        <begin position="1362"/>
        <end position="1371"/>
    </location>
</feature>
<feature type="compositionally biased region" description="Low complexity" evidence="4">
    <location>
        <begin position="361"/>
        <end position="373"/>
    </location>
</feature>
<feature type="compositionally biased region" description="Basic and acidic residues" evidence="4">
    <location>
        <begin position="555"/>
        <end position="574"/>
    </location>
</feature>
<dbReference type="PANTHER" id="PTHR21553">
    <property type="entry name" value="ALMS1-RELATED"/>
    <property type="match status" value="1"/>
</dbReference>
<feature type="compositionally biased region" description="Polar residues" evidence="4">
    <location>
        <begin position="532"/>
        <end position="544"/>
    </location>
</feature>
<feature type="compositionally biased region" description="Low complexity" evidence="4">
    <location>
        <begin position="121"/>
        <end position="130"/>
    </location>
</feature>
<dbReference type="Pfam" id="PF15309">
    <property type="entry name" value="ALMS_motif"/>
    <property type="match status" value="1"/>
</dbReference>
<keyword evidence="5" id="KW-0812">Transmembrane</keyword>
<feature type="compositionally biased region" description="Polar residues" evidence="4">
    <location>
        <begin position="1663"/>
        <end position="1676"/>
    </location>
</feature>
<evidence type="ECO:0000256" key="3">
    <source>
        <dbReference type="ARBA" id="ARBA00023212"/>
    </source>
</evidence>
<proteinExistence type="predicted"/>
<feature type="region of interest" description="Disordered" evidence="4">
    <location>
        <begin position="197"/>
        <end position="217"/>
    </location>
</feature>
<feature type="region of interest" description="Disordered" evidence="4">
    <location>
        <begin position="1358"/>
        <end position="1413"/>
    </location>
</feature>
<feature type="region of interest" description="Disordered" evidence="4">
    <location>
        <begin position="1243"/>
        <end position="1323"/>
    </location>
</feature>
<feature type="compositionally biased region" description="Polar residues" evidence="4">
    <location>
        <begin position="1040"/>
        <end position="1050"/>
    </location>
</feature>
<organism evidence="7 8">
    <name type="scientific">Labeo rohita</name>
    <name type="common">Indian major carp</name>
    <name type="synonym">Cyprinus rohita</name>
    <dbReference type="NCBI Taxonomy" id="84645"/>
    <lineage>
        <taxon>Eukaryota</taxon>
        <taxon>Metazoa</taxon>
        <taxon>Chordata</taxon>
        <taxon>Craniata</taxon>
        <taxon>Vertebrata</taxon>
        <taxon>Euteleostomi</taxon>
        <taxon>Actinopterygii</taxon>
        <taxon>Neopterygii</taxon>
        <taxon>Teleostei</taxon>
        <taxon>Ostariophysi</taxon>
        <taxon>Cypriniformes</taxon>
        <taxon>Cyprinidae</taxon>
        <taxon>Labeoninae</taxon>
        <taxon>Labeonini</taxon>
        <taxon>Labeo</taxon>
    </lineage>
</organism>
<accession>A0A498MVR1</accession>
<feature type="transmembrane region" description="Helical" evidence="5">
    <location>
        <begin position="2236"/>
        <end position="2262"/>
    </location>
</feature>
<keyword evidence="3" id="KW-0206">Cytoskeleton</keyword>
<comment type="caution">
    <text evidence="7">The sequence shown here is derived from an EMBL/GenBank/DDBJ whole genome shotgun (WGS) entry which is preliminary data.</text>
</comment>
<dbReference type="GO" id="GO:0046599">
    <property type="term" value="P:regulation of centriole replication"/>
    <property type="evidence" value="ECO:0007669"/>
    <property type="project" value="TreeGrafter"/>
</dbReference>
<evidence type="ECO:0000256" key="2">
    <source>
        <dbReference type="ARBA" id="ARBA00022490"/>
    </source>
</evidence>
<keyword evidence="5" id="KW-1133">Transmembrane helix</keyword>
<feature type="compositionally biased region" description="Low complexity" evidence="4">
    <location>
        <begin position="1372"/>
        <end position="1401"/>
    </location>
</feature>
<evidence type="ECO:0000313" key="8">
    <source>
        <dbReference type="Proteomes" id="UP000290572"/>
    </source>
</evidence>
<feature type="compositionally biased region" description="Polar residues" evidence="4">
    <location>
        <begin position="166"/>
        <end position="179"/>
    </location>
</feature>
<feature type="compositionally biased region" description="Basic and acidic residues" evidence="4">
    <location>
        <begin position="1294"/>
        <end position="1313"/>
    </location>
</feature>
<feature type="region of interest" description="Disordered" evidence="4">
    <location>
        <begin position="527"/>
        <end position="590"/>
    </location>
</feature>
<feature type="region of interest" description="Disordered" evidence="4">
    <location>
        <begin position="319"/>
        <end position="454"/>
    </location>
</feature>
<keyword evidence="5" id="KW-0472">Membrane</keyword>
<feature type="region of interest" description="Disordered" evidence="4">
    <location>
        <begin position="108"/>
        <end position="179"/>
    </location>
</feature>
<feature type="region of interest" description="Disordered" evidence="4">
    <location>
        <begin position="826"/>
        <end position="874"/>
    </location>
</feature>
<feature type="compositionally biased region" description="Polar residues" evidence="4">
    <location>
        <begin position="410"/>
        <end position="436"/>
    </location>
</feature>
<feature type="region of interest" description="Disordered" evidence="4">
    <location>
        <begin position="1032"/>
        <end position="1059"/>
    </location>
</feature>
<feature type="region of interest" description="Disordered" evidence="4">
    <location>
        <begin position="1519"/>
        <end position="1574"/>
    </location>
</feature>
<protein>
    <recommendedName>
        <fullName evidence="6">ALMS motif domain-containing protein</fullName>
    </recommendedName>
</protein>
<gene>
    <name evidence="7" type="ORF">ROHU_021990</name>
</gene>
<feature type="compositionally biased region" description="Low complexity" evidence="4">
    <location>
        <begin position="473"/>
        <end position="486"/>
    </location>
</feature>
<evidence type="ECO:0000256" key="5">
    <source>
        <dbReference type="SAM" id="Phobius"/>
    </source>
</evidence>
<feature type="compositionally biased region" description="Basic and acidic residues" evidence="4">
    <location>
        <begin position="1682"/>
        <end position="1695"/>
    </location>
</feature>
<feature type="compositionally biased region" description="Basic and acidic residues" evidence="4">
    <location>
        <begin position="1548"/>
        <end position="1567"/>
    </location>
</feature>
<feature type="compositionally biased region" description="Polar residues" evidence="4">
    <location>
        <begin position="1243"/>
        <end position="1256"/>
    </location>
</feature>
<feature type="compositionally biased region" description="Polar residues" evidence="4">
    <location>
        <begin position="111"/>
        <end position="120"/>
    </location>
</feature>